<gene>
    <name evidence="1" type="ORF">E0I26_05020</name>
</gene>
<evidence type="ECO:0000313" key="1">
    <source>
        <dbReference type="EMBL" id="TDE46048.1"/>
    </source>
</evidence>
<dbReference type="SUPFAM" id="SSF53335">
    <property type="entry name" value="S-adenosyl-L-methionine-dependent methyltransferases"/>
    <property type="match status" value="1"/>
</dbReference>
<organism evidence="1 2">
    <name type="scientific">Flavobacterium rhamnosiphilum</name>
    <dbReference type="NCBI Taxonomy" id="2541724"/>
    <lineage>
        <taxon>Bacteria</taxon>
        <taxon>Pseudomonadati</taxon>
        <taxon>Bacteroidota</taxon>
        <taxon>Flavobacteriia</taxon>
        <taxon>Flavobacteriales</taxon>
        <taxon>Flavobacteriaceae</taxon>
        <taxon>Flavobacterium</taxon>
    </lineage>
</organism>
<reference evidence="1 2" key="1">
    <citation type="submission" date="2019-03" db="EMBL/GenBank/DDBJ databases">
        <title>Novel species of Flavobacterium.</title>
        <authorList>
            <person name="Liu Q."/>
            <person name="Xin Y.-H."/>
        </authorList>
    </citation>
    <scope>NUCLEOTIDE SEQUENCE [LARGE SCALE GENOMIC DNA]</scope>
    <source>
        <strain evidence="1 2">LB3P52</strain>
    </source>
</reference>
<dbReference type="Proteomes" id="UP000294814">
    <property type="component" value="Unassembled WGS sequence"/>
</dbReference>
<evidence type="ECO:0000313" key="2">
    <source>
        <dbReference type="Proteomes" id="UP000294814"/>
    </source>
</evidence>
<keyword evidence="2" id="KW-1185">Reference proteome</keyword>
<comment type="caution">
    <text evidence="1">The sequence shown here is derived from an EMBL/GenBank/DDBJ whole genome shotgun (WGS) entry which is preliminary data.</text>
</comment>
<dbReference type="AlphaFoldDB" id="A0A4R5FAX1"/>
<dbReference type="Gene3D" id="3.40.50.150">
    <property type="entry name" value="Vaccinia Virus protein VP39"/>
    <property type="match status" value="1"/>
</dbReference>
<protein>
    <submittedName>
        <fullName evidence="1">Methyltransferase domain-containing protein</fullName>
    </submittedName>
</protein>
<accession>A0A4R5FAX1</accession>
<keyword evidence="1" id="KW-0808">Transferase</keyword>
<dbReference type="GO" id="GO:0008168">
    <property type="term" value="F:methyltransferase activity"/>
    <property type="evidence" value="ECO:0007669"/>
    <property type="project" value="UniProtKB-KW"/>
</dbReference>
<dbReference type="GO" id="GO:0032259">
    <property type="term" value="P:methylation"/>
    <property type="evidence" value="ECO:0007669"/>
    <property type="project" value="UniProtKB-KW"/>
</dbReference>
<proteinExistence type="predicted"/>
<dbReference type="InterPro" id="IPR029063">
    <property type="entry name" value="SAM-dependent_MTases_sf"/>
</dbReference>
<dbReference type="EMBL" id="SMLG01000002">
    <property type="protein sequence ID" value="TDE46048.1"/>
    <property type="molecule type" value="Genomic_DNA"/>
</dbReference>
<dbReference type="OrthoDB" id="9791837at2"/>
<keyword evidence="1" id="KW-0489">Methyltransferase</keyword>
<name>A0A4R5FAX1_9FLAO</name>
<sequence>MILKLNFIKMGNKNIRYVHEEIVHNFKAANEVVPFIVNLLDPKSVVDVGCGIGTWLKVFRDNGINDILGVDGDYVDKKLLKISVENFIDFDLEKLYKSEKKYDLAISLEVAEHLSFESSDIFVKTLCDLSDTIIFSAAIPDQGGQNHINEQEPKYWIEKFENEGFRLFDILRPVFWDNQNVDSWYRQNMLLFTKNVDLKAKLNSLESFTGKHLVHPVLSKGKDGSLIHYKNQLERINSGNKDVRFYLNLLLKVLKRKFR</sequence>
<dbReference type="Pfam" id="PF13489">
    <property type="entry name" value="Methyltransf_23"/>
    <property type="match status" value="1"/>
</dbReference>